<sequence>MNKKAFLIILSVIIEDGDYVSLWEIVWELNSINVVNSLKVAKEILLFLCEQGYIRLFSSNWGYDTETKEICNKSEILNILRDDKNYEPVGVNSKYFCVTETQQGRAYYAKQG</sequence>
<accession>C8PL97</accession>
<dbReference type="EMBL" id="ACYG01000031">
    <property type="protein sequence ID" value="EEV16512.1"/>
    <property type="molecule type" value="Genomic_DNA"/>
</dbReference>
<organism evidence="1 2">
    <name type="scientific">Campylobacter gracilis RM3268</name>
    <dbReference type="NCBI Taxonomy" id="553220"/>
    <lineage>
        <taxon>Bacteria</taxon>
        <taxon>Pseudomonadati</taxon>
        <taxon>Campylobacterota</taxon>
        <taxon>Epsilonproteobacteria</taxon>
        <taxon>Campylobacterales</taxon>
        <taxon>Campylobacteraceae</taxon>
        <taxon>Campylobacter</taxon>
    </lineage>
</organism>
<evidence type="ECO:0000313" key="1">
    <source>
        <dbReference type="EMBL" id="EEV16512.1"/>
    </source>
</evidence>
<gene>
    <name evidence="1" type="ORF">CAMGR0001_2888</name>
</gene>
<keyword evidence="2" id="KW-1185">Reference proteome</keyword>
<comment type="caution">
    <text evidence="1">The sequence shown here is derived from an EMBL/GenBank/DDBJ whole genome shotgun (WGS) entry which is preliminary data.</text>
</comment>
<name>C8PL97_9BACT</name>
<proteinExistence type="predicted"/>
<reference evidence="1 2" key="1">
    <citation type="submission" date="2009-07" db="EMBL/GenBank/DDBJ databases">
        <authorList>
            <person name="Madupu R."/>
            <person name="Sebastian Y."/>
            <person name="Durkin A.S."/>
            <person name="Torralba M."/>
            <person name="Methe B."/>
            <person name="Sutton G.G."/>
            <person name="Strausberg R.L."/>
            <person name="Nelson K.E."/>
        </authorList>
    </citation>
    <scope>NUCLEOTIDE SEQUENCE [LARGE SCALE GENOMIC DNA]</scope>
    <source>
        <strain evidence="1 2">RM3268</strain>
    </source>
</reference>
<evidence type="ECO:0000313" key="2">
    <source>
        <dbReference type="Proteomes" id="UP000005709"/>
    </source>
</evidence>
<dbReference type="AlphaFoldDB" id="C8PL97"/>
<dbReference type="STRING" id="824.CGRAC_1740"/>
<dbReference type="Proteomes" id="UP000005709">
    <property type="component" value="Unassembled WGS sequence"/>
</dbReference>
<protein>
    <submittedName>
        <fullName evidence="1">Uncharacterized protein</fullName>
    </submittedName>
</protein>
<dbReference type="RefSeq" id="WP_005873184.1">
    <property type="nucleotide sequence ID" value="NZ_ACYG01000031.1"/>
</dbReference>